<dbReference type="PANTHER" id="PTHR43308:SF5">
    <property type="entry name" value="S-LAYER PROTEIN _ PEPTIDOGLYCAN ENDO-BETA-N-ACETYLGLUCOSAMINIDASE"/>
    <property type="match status" value="1"/>
</dbReference>
<protein>
    <submittedName>
        <fullName evidence="2">S-layer domain containing protein</fullName>
    </submittedName>
</protein>
<sequence>MKKSKTARKIISFLVMTVVILTSVGMTFANDPVSFNDIQGHWAEERIIEWAEMEVVRGYGDTFKPDNNITRAEFMSLMNKTFYEDMTEEEIAQAEVYLADVDADKWYAPIVEKAVAAGYISGYGEGIMKPENFITREEVATILSKIFELDQSPEAVEVFADTDTISDWAKGHVGAIVEVRFMTGYTEGTTRTFKGNSNITRAEAVVTLDNVFTKIFEDLFEGIFDGEFEDLFEGIFDGDYEDLLNEIFGSDYEEILNAILNGDFEEIFARFLSGEFDEILSEILGEDYEEILNGISPEDFDFQEALSMMETMF</sequence>
<dbReference type="PROSITE" id="PS51272">
    <property type="entry name" value="SLH"/>
    <property type="match status" value="3"/>
</dbReference>
<keyword evidence="3" id="KW-1185">Reference proteome</keyword>
<evidence type="ECO:0000313" key="2">
    <source>
        <dbReference type="EMBL" id="AKL95189.1"/>
    </source>
</evidence>
<name>A0A0D8ID92_9CLOT</name>
<accession>A0A0D8ID92</accession>
<dbReference type="EMBL" id="CP009687">
    <property type="protein sequence ID" value="AKL95189.1"/>
    <property type="molecule type" value="Genomic_DNA"/>
</dbReference>
<dbReference type="PANTHER" id="PTHR43308">
    <property type="entry name" value="OUTER MEMBRANE PROTEIN ALPHA-RELATED"/>
    <property type="match status" value="1"/>
</dbReference>
<dbReference type="Proteomes" id="UP000035704">
    <property type="component" value="Chromosome"/>
</dbReference>
<keyword evidence="1" id="KW-0677">Repeat</keyword>
<dbReference type="Pfam" id="PF00395">
    <property type="entry name" value="SLH"/>
    <property type="match status" value="3"/>
</dbReference>
<organism evidence="2 3">
    <name type="scientific">Clostridium aceticum</name>
    <dbReference type="NCBI Taxonomy" id="84022"/>
    <lineage>
        <taxon>Bacteria</taxon>
        <taxon>Bacillati</taxon>
        <taxon>Bacillota</taxon>
        <taxon>Clostridia</taxon>
        <taxon>Eubacteriales</taxon>
        <taxon>Clostridiaceae</taxon>
        <taxon>Clostridium</taxon>
    </lineage>
</organism>
<dbReference type="AlphaFoldDB" id="A0A0D8ID92"/>
<dbReference type="STRING" id="84022.CACET_c17410"/>
<gene>
    <name evidence="2" type="ORF">CACET_c17410</name>
</gene>
<evidence type="ECO:0000256" key="1">
    <source>
        <dbReference type="ARBA" id="ARBA00022737"/>
    </source>
</evidence>
<dbReference type="OrthoDB" id="1699243at2"/>
<dbReference type="KEGG" id="cace:CACET_c17410"/>
<evidence type="ECO:0000313" key="3">
    <source>
        <dbReference type="Proteomes" id="UP000035704"/>
    </source>
</evidence>
<dbReference type="InterPro" id="IPR001119">
    <property type="entry name" value="SLH_dom"/>
</dbReference>
<dbReference type="InterPro" id="IPR051465">
    <property type="entry name" value="Cell_Envelope_Struct_Comp"/>
</dbReference>
<dbReference type="PATRIC" id="fig|84022.5.peg.3198"/>
<reference evidence="2 3" key="1">
    <citation type="submission" date="2014-10" db="EMBL/GenBank/DDBJ databases">
        <title>Genome sequence of Clostridium aceticum DSM 1496.</title>
        <authorList>
            <person name="Poehlein A."/>
            <person name="Schiel-Bengelsdorf B."/>
            <person name="Gottschalk G."/>
            <person name="Duerre P."/>
            <person name="Daniel R."/>
        </authorList>
    </citation>
    <scope>NUCLEOTIDE SEQUENCE [LARGE SCALE GENOMIC DNA]</scope>
    <source>
        <strain evidence="2 3">DSM 1496</strain>
    </source>
</reference>
<proteinExistence type="predicted"/>
<dbReference type="RefSeq" id="WP_044823910.1">
    <property type="nucleotide sequence ID" value="NZ_CP009687.1"/>
</dbReference>